<evidence type="ECO:0000313" key="2">
    <source>
        <dbReference type="Proteomes" id="UP000322530"/>
    </source>
</evidence>
<proteinExistence type="predicted"/>
<dbReference type="AlphaFoldDB" id="A0A5A5THC5"/>
<dbReference type="RefSeq" id="WP_149403423.1">
    <property type="nucleotide sequence ID" value="NZ_BIXY01000074.1"/>
</dbReference>
<protein>
    <submittedName>
        <fullName evidence="1">Uncharacterized protein</fullName>
    </submittedName>
</protein>
<gene>
    <name evidence="1" type="ORF">KDI_41100</name>
</gene>
<comment type="caution">
    <text evidence="1">The sequence shown here is derived from an EMBL/GenBank/DDBJ whole genome shotgun (WGS) entry which is preliminary data.</text>
</comment>
<dbReference type="EMBL" id="BIXY01000074">
    <property type="protein sequence ID" value="GCF10546.1"/>
    <property type="molecule type" value="Genomic_DNA"/>
</dbReference>
<reference evidence="1 2" key="1">
    <citation type="submission" date="2019-01" db="EMBL/GenBank/DDBJ databases">
        <title>Draft genome sequence of Dictyobacter sp. Uno17.</title>
        <authorList>
            <person name="Wang C.M."/>
            <person name="Zheng Y."/>
            <person name="Sakai Y."/>
            <person name="Abe K."/>
            <person name="Yokota A."/>
            <person name="Yabe S."/>
        </authorList>
    </citation>
    <scope>NUCLEOTIDE SEQUENCE [LARGE SCALE GENOMIC DNA]</scope>
    <source>
        <strain evidence="1 2">Uno17</strain>
    </source>
</reference>
<dbReference type="Proteomes" id="UP000322530">
    <property type="component" value="Unassembled WGS sequence"/>
</dbReference>
<name>A0A5A5THC5_9CHLR</name>
<sequence length="205" mass="23056">MEQDKKHHVKTISTGLSPAAQQRLQRFKTEYKQSLRDDIEAIALAVVVWGPGVDVESPAAQKRWDIKEALAEKGHAPVFSEELDDEEDLQDLIETGEGLLLKALHQAKNADFLILLLDDRAMGVITELSICTRRDIAAKTFVMVPESFQKDFTYTAAITMIQGGNGAIQFYTYTDLERCYVLTAAVKRVEARRRLFAWQRSGAIV</sequence>
<organism evidence="1 2">
    <name type="scientific">Dictyobacter arantiisoli</name>
    <dbReference type="NCBI Taxonomy" id="2014874"/>
    <lineage>
        <taxon>Bacteria</taxon>
        <taxon>Bacillati</taxon>
        <taxon>Chloroflexota</taxon>
        <taxon>Ktedonobacteria</taxon>
        <taxon>Ktedonobacterales</taxon>
        <taxon>Dictyobacteraceae</taxon>
        <taxon>Dictyobacter</taxon>
    </lineage>
</organism>
<evidence type="ECO:0000313" key="1">
    <source>
        <dbReference type="EMBL" id="GCF10546.1"/>
    </source>
</evidence>
<accession>A0A5A5THC5</accession>
<keyword evidence="2" id="KW-1185">Reference proteome</keyword>